<organism evidence="2 3">
    <name type="scientific">Pisolithus microcarpus 441</name>
    <dbReference type="NCBI Taxonomy" id="765257"/>
    <lineage>
        <taxon>Eukaryota</taxon>
        <taxon>Fungi</taxon>
        <taxon>Dikarya</taxon>
        <taxon>Basidiomycota</taxon>
        <taxon>Agaricomycotina</taxon>
        <taxon>Agaricomycetes</taxon>
        <taxon>Agaricomycetidae</taxon>
        <taxon>Boletales</taxon>
        <taxon>Sclerodermatineae</taxon>
        <taxon>Pisolithaceae</taxon>
        <taxon>Pisolithus</taxon>
    </lineage>
</organism>
<reference evidence="2 3" key="1">
    <citation type="submission" date="2014-04" db="EMBL/GenBank/DDBJ databases">
        <authorList>
            <consortium name="DOE Joint Genome Institute"/>
            <person name="Kuo A."/>
            <person name="Kohler A."/>
            <person name="Costa M.D."/>
            <person name="Nagy L.G."/>
            <person name="Floudas D."/>
            <person name="Copeland A."/>
            <person name="Barry K.W."/>
            <person name="Cichocki N."/>
            <person name="Veneault-Fourrey C."/>
            <person name="LaButti K."/>
            <person name="Lindquist E.A."/>
            <person name="Lipzen A."/>
            <person name="Lundell T."/>
            <person name="Morin E."/>
            <person name="Murat C."/>
            <person name="Sun H."/>
            <person name="Tunlid A."/>
            <person name="Henrissat B."/>
            <person name="Grigoriev I.V."/>
            <person name="Hibbett D.S."/>
            <person name="Martin F."/>
            <person name="Nordberg H.P."/>
            <person name="Cantor M.N."/>
            <person name="Hua S.X."/>
        </authorList>
    </citation>
    <scope>NUCLEOTIDE SEQUENCE [LARGE SCALE GENOMIC DNA]</scope>
    <source>
        <strain evidence="2 3">441</strain>
    </source>
</reference>
<dbReference type="Proteomes" id="UP000054018">
    <property type="component" value="Unassembled WGS sequence"/>
</dbReference>
<dbReference type="InterPro" id="IPR046528">
    <property type="entry name" value="DUF6593"/>
</dbReference>
<accession>A0A0C9YTH6</accession>
<gene>
    <name evidence="2" type="ORF">PISMIDRAFT_690497</name>
</gene>
<feature type="domain" description="DUF6593" evidence="1">
    <location>
        <begin position="9"/>
        <end position="151"/>
    </location>
</feature>
<evidence type="ECO:0000313" key="2">
    <source>
        <dbReference type="EMBL" id="KIK11198.1"/>
    </source>
</evidence>
<dbReference type="HOGENOM" id="CLU_084280_4_1_1"/>
<dbReference type="AlphaFoldDB" id="A0A0C9YTH6"/>
<dbReference type="EMBL" id="KN834278">
    <property type="protein sequence ID" value="KIK11198.1"/>
    <property type="molecule type" value="Genomic_DNA"/>
</dbReference>
<keyword evidence="3" id="KW-1185">Reference proteome</keyword>
<dbReference type="Pfam" id="PF20236">
    <property type="entry name" value="DUF6593"/>
    <property type="match status" value="1"/>
</dbReference>
<sequence length="160" mass="17597">MRLSFSSNEYLNTVIHDEDGRQLYSLSSLGLLRSKATVTKHGPQGDDDVIGIITWHLFRDAKIWLKATGSLLKLKWFSFSRTFTGPGGKVYSWNLGTTNCRLEAKGSGVEVAKYHQRNLGIMSPPHAPYLEISPSVSHMLGCIVITFVYAVKLSVPGAAA</sequence>
<protein>
    <recommendedName>
        <fullName evidence="1">DUF6593 domain-containing protein</fullName>
    </recommendedName>
</protein>
<evidence type="ECO:0000259" key="1">
    <source>
        <dbReference type="Pfam" id="PF20236"/>
    </source>
</evidence>
<dbReference type="OrthoDB" id="3360976at2759"/>
<evidence type="ECO:0000313" key="3">
    <source>
        <dbReference type="Proteomes" id="UP000054018"/>
    </source>
</evidence>
<proteinExistence type="predicted"/>
<name>A0A0C9YTH6_9AGAM</name>
<reference evidence="3" key="2">
    <citation type="submission" date="2015-01" db="EMBL/GenBank/DDBJ databases">
        <title>Evolutionary Origins and Diversification of the Mycorrhizal Mutualists.</title>
        <authorList>
            <consortium name="DOE Joint Genome Institute"/>
            <consortium name="Mycorrhizal Genomics Consortium"/>
            <person name="Kohler A."/>
            <person name="Kuo A."/>
            <person name="Nagy L.G."/>
            <person name="Floudas D."/>
            <person name="Copeland A."/>
            <person name="Barry K.W."/>
            <person name="Cichocki N."/>
            <person name="Veneault-Fourrey C."/>
            <person name="LaButti K."/>
            <person name="Lindquist E.A."/>
            <person name="Lipzen A."/>
            <person name="Lundell T."/>
            <person name="Morin E."/>
            <person name="Murat C."/>
            <person name="Riley R."/>
            <person name="Ohm R."/>
            <person name="Sun H."/>
            <person name="Tunlid A."/>
            <person name="Henrissat B."/>
            <person name="Grigoriev I.V."/>
            <person name="Hibbett D.S."/>
            <person name="Martin F."/>
        </authorList>
    </citation>
    <scope>NUCLEOTIDE SEQUENCE [LARGE SCALE GENOMIC DNA]</scope>
    <source>
        <strain evidence="3">441</strain>
    </source>
</reference>